<dbReference type="Proteomes" id="UP000030653">
    <property type="component" value="Unassembled WGS sequence"/>
</dbReference>
<proteinExistence type="predicted"/>
<keyword evidence="2" id="KW-1185">Reference proteome</keyword>
<organism evidence="1 2">
    <name type="scientific">Dacryopinax primogenitus (strain DJM 731)</name>
    <name type="common">Brown rot fungus</name>
    <dbReference type="NCBI Taxonomy" id="1858805"/>
    <lineage>
        <taxon>Eukaryota</taxon>
        <taxon>Fungi</taxon>
        <taxon>Dikarya</taxon>
        <taxon>Basidiomycota</taxon>
        <taxon>Agaricomycotina</taxon>
        <taxon>Dacrymycetes</taxon>
        <taxon>Dacrymycetales</taxon>
        <taxon>Dacrymycetaceae</taxon>
        <taxon>Dacryopinax</taxon>
    </lineage>
</organism>
<evidence type="ECO:0000313" key="2">
    <source>
        <dbReference type="Proteomes" id="UP000030653"/>
    </source>
</evidence>
<dbReference type="RefSeq" id="XP_040631328.1">
    <property type="nucleotide sequence ID" value="XM_040772170.1"/>
</dbReference>
<evidence type="ECO:0000313" key="1">
    <source>
        <dbReference type="EMBL" id="EJU04434.1"/>
    </source>
</evidence>
<protein>
    <submittedName>
        <fullName evidence="1">Uncharacterized protein</fullName>
    </submittedName>
</protein>
<sequence length="114" mass="12627">MTEIDCFSVACACMLNRKQPTQPYSHWCLLILSSIIGGVLLQVHQSWEEEVVVVYELLGVTRFDGSRGRQQGRAPVRRHARGPAHAQLIECALTGASTYEQIHPNPVGKASRKA</sequence>
<dbReference type="EMBL" id="JH795858">
    <property type="protein sequence ID" value="EJU04434.1"/>
    <property type="molecule type" value="Genomic_DNA"/>
</dbReference>
<dbReference type="GeneID" id="63687232"/>
<accession>M5G6V1</accession>
<reference evidence="1 2" key="1">
    <citation type="journal article" date="2012" name="Science">
        <title>The Paleozoic origin of enzymatic lignin decomposition reconstructed from 31 fungal genomes.</title>
        <authorList>
            <person name="Floudas D."/>
            <person name="Binder M."/>
            <person name="Riley R."/>
            <person name="Barry K."/>
            <person name="Blanchette R.A."/>
            <person name="Henrissat B."/>
            <person name="Martinez A.T."/>
            <person name="Otillar R."/>
            <person name="Spatafora J.W."/>
            <person name="Yadav J.S."/>
            <person name="Aerts A."/>
            <person name="Benoit I."/>
            <person name="Boyd A."/>
            <person name="Carlson A."/>
            <person name="Copeland A."/>
            <person name="Coutinho P.M."/>
            <person name="de Vries R.P."/>
            <person name="Ferreira P."/>
            <person name="Findley K."/>
            <person name="Foster B."/>
            <person name="Gaskell J."/>
            <person name="Glotzer D."/>
            <person name="Gorecki P."/>
            <person name="Heitman J."/>
            <person name="Hesse C."/>
            <person name="Hori C."/>
            <person name="Igarashi K."/>
            <person name="Jurgens J.A."/>
            <person name="Kallen N."/>
            <person name="Kersten P."/>
            <person name="Kohler A."/>
            <person name="Kuees U."/>
            <person name="Kumar T.K.A."/>
            <person name="Kuo A."/>
            <person name="LaButti K."/>
            <person name="Larrondo L.F."/>
            <person name="Lindquist E."/>
            <person name="Ling A."/>
            <person name="Lombard V."/>
            <person name="Lucas S."/>
            <person name="Lundell T."/>
            <person name="Martin R."/>
            <person name="McLaughlin D.J."/>
            <person name="Morgenstern I."/>
            <person name="Morin E."/>
            <person name="Murat C."/>
            <person name="Nagy L.G."/>
            <person name="Nolan M."/>
            <person name="Ohm R.A."/>
            <person name="Patyshakuliyeva A."/>
            <person name="Rokas A."/>
            <person name="Ruiz-Duenas F.J."/>
            <person name="Sabat G."/>
            <person name="Salamov A."/>
            <person name="Samejima M."/>
            <person name="Schmutz J."/>
            <person name="Slot J.C."/>
            <person name="St John F."/>
            <person name="Stenlid J."/>
            <person name="Sun H."/>
            <person name="Sun S."/>
            <person name="Syed K."/>
            <person name="Tsang A."/>
            <person name="Wiebenga A."/>
            <person name="Young D."/>
            <person name="Pisabarro A."/>
            <person name="Eastwood D.C."/>
            <person name="Martin F."/>
            <person name="Cullen D."/>
            <person name="Grigoriev I.V."/>
            <person name="Hibbett D.S."/>
        </authorList>
    </citation>
    <scope>NUCLEOTIDE SEQUENCE [LARGE SCALE GENOMIC DNA]</scope>
    <source>
        <strain evidence="1 2">DJM-731 SS1</strain>
    </source>
</reference>
<dbReference type="AlphaFoldDB" id="M5G6V1"/>
<name>M5G6V1_DACPD</name>
<dbReference type="HOGENOM" id="CLU_2120991_0_0_1"/>
<gene>
    <name evidence="1" type="ORF">DACRYDRAFT_20966</name>
</gene>